<protein>
    <recommendedName>
        <fullName evidence="1">NAD-dependent epimerase/dehydratase domain-containing protein</fullName>
    </recommendedName>
</protein>
<accession>A0AAD4CDK0</accession>
<dbReference type="InterPro" id="IPR001509">
    <property type="entry name" value="Epimerase_deHydtase"/>
</dbReference>
<dbReference type="Gene3D" id="3.40.50.720">
    <property type="entry name" value="NAD(P)-binding Rossmann-like Domain"/>
    <property type="match status" value="2"/>
</dbReference>
<dbReference type="Proteomes" id="UP001194746">
    <property type="component" value="Unassembled WGS sequence"/>
</dbReference>
<reference evidence="2" key="2">
    <citation type="submission" date="2020-02" db="EMBL/GenBank/DDBJ databases">
        <authorList>
            <person name="Gilchrist C.L.M."/>
            <person name="Chooi Y.-H."/>
        </authorList>
    </citation>
    <scope>NUCLEOTIDE SEQUENCE</scope>
    <source>
        <strain evidence="2">MST-FP2251</strain>
    </source>
</reference>
<evidence type="ECO:0000313" key="2">
    <source>
        <dbReference type="EMBL" id="KAF9884499.1"/>
    </source>
</evidence>
<dbReference type="Pfam" id="PF01370">
    <property type="entry name" value="Epimerase"/>
    <property type="match status" value="1"/>
</dbReference>
<evidence type="ECO:0000313" key="3">
    <source>
        <dbReference type="Proteomes" id="UP001194746"/>
    </source>
</evidence>
<dbReference type="EMBL" id="VCAU01000120">
    <property type="protein sequence ID" value="KAF9884499.1"/>
    <property type="molecule type" value="Genomic_DNA"/>
</dbReference>
<dbReference type="PANTHER" id="PTHR43103:SF6">
    <property type="entry name" value="PUTATIVE-RELATED"/>
    <property type="match status" value="1"/>
</dbReference>
<organism evidence="2 3">
    <name type="scientific">Aspergillus nanangensis</name>
    <dbReference type="NCBI Taxonomy" id="2582783"/>
    <lineage>
        <taxon>Eukaryota</taxon>
        <taxon>Fungi</taxon>
        <taxon>Dikarya</taxon>
        <taxon>Ascomycota</taxon>
        <taxon>Pezizomycotina</taxon>
        <taxon>Eurotiomycetes</taxon>
        <taxon>Eurotiomycetidae</taxon>
        <taxon>Eurotiales</taxon>
        <taxon>Aspergillaceae</taxon>
        <taxon>Aspergillus</taxon>
        <taxon>Aspergillus subgen. Circumdati</taxon>
    </lineage>
</organism>
<dbReference type="InterPro" id="IPR036291">
    <property type="entry name" value="NAD(P)-bd_dom_sf"/>
</dbReference>
<reference evidence="2" key="1">
    <citation type="journal article" date="2019" name="Beilstein J. Org. Chem.">
        <title>Nanangenines: drimane sesquiterpenoids as the dominant metabolite cohort of a novel Australian fungus, Aspergillus nanangensis.</title>
        <authorList>
            <person name="Lacey H.J."/>
            <person name="Gilchrist C.L.M."/>
            <person name="Crombie A."/>
            <person name="Kalaitzis J.A."/>
            <person name="Vuong D."/>
            <person name="Rutledge P.J."/>
            <person name="Turner P."/>
            <person name="Pitt J.I."/>
            <person name="Lacey E."/>
            <person name="Chooi Y.H."/>
            <person name="Piggott A.M."/>
        </authorList>
    </citation>
    <scope>NUCLEOTIDE SEQUENCE</scope>
    <source>
        <strain evidence="2">MST-FP2251</strain>
    </source>
</reference>
<feature type="domain" description="NAD-dependent epimerase/dehydratase" evidence="1">
    <location>
        <begin position="5"/>
        <end position="63"/>
    </location>
</feature>
<gene>
    <name evidence="2" type="ORF">FE257_001686</name>
</gene>
<dbReference type="AlphaFoldDB" id="A0AAD4CDK0"/>
<name>A0AAD4CDK0_ASPNN</name>
<proteinExistence type="predicted"/>
<sequence length="240" mass="27110">MPKRIIVTGGSGKAGQYIIRRLLKAGHEVLNLDCVPLPDPLSTEVTTLQVDLTNLSEVYSALTSQFYLTELRSELPDRIPGAIINLAAHSNDVCAERVARGFARRFGADVYVMRIGRLVAPDDEGLASMFESYVKEPERWKVHGWSYTDARDLGQMFARAVEVDMLGFQIFNATNNEITNLQRSSTEFLQRVCPDVPFTREMETREAPVSNRKIRELLGFEEEHSWPEYFQGGGSADKYE</sequence>
<dbReference type="SUPFAM" id="SSF51735">
    <property type="entry name" value="NAD(P)-binding Rossmann-fold domains"/>
    <property type="match status" value="1"/>
</dbReference>
<keyword evidence="3" id="KW-1185">Reference proteome</keyword>
<comment type="caution">
    <text evidence="2">The sequence shown here is derived from an EMBL/GenBank/DDBJ whole genome shotgun (WGS) entry which is preliminary data.</text>
</comment>
<evidence type="ECO:0000259" key="1">
    <source>
        <dbReference type="Pfam" id="PF01370"/>
    </source>
</evidence>
<dbReference type="PANTHER" id="PTHR43103">
    <property type="entry name" value="NUCLEOSIDE-DIPHOSPHATE-SUGAR EPIMERASE"/>
    <property type="match status" value="1"/>
</dbReference>